<dbReference type="PATRIC" id="fig|659018.3.peg.458"/>
<organism evidence="2 3">
    <name type="scientific">Stenotrophomonas daejeonensis</name>
    <dbReference type="NCBI Taxonomy" id="659018"/>
    <lineage>
        <taxon>Bacteria</taxon>
        <taxon>Pseudomonadati</taxon>
        <taxon>Pseudomonadota</taxon>
        <taxon>Gammaproteobacteria</taxon>
        <taxon>Lysobacterales</taxon>
        <taxon>Lysobacteraceae</taxon>
        <taxon>Stenotrophomonas</taxon>
    </lineage>
</organism>
<gene>
    <name evidence="2" type="ORF">ABB34_02945</name>
</gene>
<dbReference type="InterPro" id="IPR037523">
    <property type="entry name" value="VOC_core"/>
</dbReference>
<evidence type="ECO:0000313" key="2">
    <source>
        <dbReference type="EMBL" id="KRG87860.1"/>
    </source>
</evidence>
<feature type="domain" description="VOC" evidence="1">
    <location>
        <begin position="9"/>
        <end position="136"/>
    </location>
</feature>
<reference evidence="2 3" key="1">
    <citation type="submission" date="2015-05" db="EMBL/GenBank/DDBJ databases">
        <title>Genome sequencing and analysis of members of genus Stenotrophomonas.</title>
        <authorList>
            <person name="Patil P.P."/>
            <person name="Midha S."/>
            <person name="Patil P.B."/>
        </authorList>
    </citation>
    <scope>NUCLEOTIDE SEQUENCE [LARGE SCALE GENOMIC DNA]</scope>
    <source>
        <strain evidence="2 3">JCM 16244</strain>
    </source>
</reference>
<comment type="caution">
    <text evidence="2">The sequence shown here is derived from an EMBL/GenBank/DDBJ whole genome shotgun (WGS) entry which is preliminary data.</text>
</comment>
<dbReference type="OrthoDB" id="9812656at2"/>
<dbReference type="Gene3D" id="3.10.180.10">
    <property type="entry name" value="2,3-Dihydroxybiphenyl 1,2-Dioxygenase, domain 1"/>
    <property type="match status" value="1"/>
</dbReference>
<protein>
    <submittedName>
        <fullName evidence="2">Lactoylglutathione lyase</fullName>
    </submittedName>
</protein>
<dbReference type="EMBL" id="LDJP01000013">
    <property type="protein sequence ID" value="KRG87860.1"/>
    <property type="molecule type" value="Genomic_DNA"/>
</dbReference>
<dbReference type="PANTHER" id="PTHR21366">
    <property type="entry name" value="GLYOXALASE FAMILY PROTEIN"/>
    <property type="match status" value="1"/>
</dbReference>
<dbReference type="GO" id="GO:0016829">
    <property type="term" value="F:lyase activity"/>
    <property type="evidence" value="ECO:0007669"/>
    <property type="project" value="UniProtKB-KW"/>
</dbReference>
<dbReference type="RefSeq" id="WP_057639785.1">
    <property type="nucleotide sequence ID" value="NZ_LDJP01000013.1"/>
</dbReference>
<name>A0A0R0ECR4_9GAMM</name>
<dbReference type="Pfam" id="PF00903">
    <property type="entry name" value="Glyoxalase"/>
    <property type="match status" value="1"/>
</dbReference>
<dbReference type="AlphaFoldDB" id="A0A0R0ECR4"/>
<dbReference type="InterPro" id="IPR029068">
    <property type="entry name" value="Glyas_Bleomycin-R_OHBP_Dase"/>
</dbReference>
<evidence type="ECO:0000313" key="3">
    <source>
        <dbReference type="Proteomes" id="UP000050940"/>
    </source>
</evidence>
<dbReference type="STRING" id="659018.ABB34_02945"/>
<proteinExistence type="predicted"/>
<dbReference type="InterPro" id="IPR004360">
    <property type="entry name" value="Glyas_Fos-R_dOase_dom"/>
</dbReference>
<dbReference type="Proteomes" id="UP000050940">
    <property type="component" value="Unassembled WGS sequence"/>
</dbReference>
<dbReference type="SUPFAM" id="SSF54593">
    <property type="entry name" value="Glyoxalase/Bleomycin resistance protein/Dihydroxybiphenyl dioxygenase"/>
    <property type="match status" value="1"/>
</dbReference>
<keyword evidence="3" id="KW-1185">Reference proteome</keyword>
<keyword evidence="2" id="KW-0456">Lyase</keyword>
<sequence>MTKPFSVQRIDHVVLRVGDLGRSVDFYRSVLGCEVVRQREHLGLVHLRAGASMIDLVSVDGTLGSRGGAAPGKEARNVDHLCLRIEPFDESDLVAHLERHGLAPLGSAGINFGAEGDGLSLYFLDPDGNVIELKGPSVGGTASGA</sequence>
<dbReference type="PANTHER" id="PTHR21366:SF14">
    <property type="entry name" value="GLYOXALASE DOMAIN-CONTAINING PROTEIN 5"/>
    <property type="match status" value="1"/>
</dbReference>
<evidence type="ECO:0000259" key="1">
    <source>
        <dbReference type="PROSITE" id="PS51819"/>
    </source>
</evidence>
<dbReference type="InterPro" id="IPR050383">
    <property type="entry name" value="GlyoxalaseI/FosfomycinResist"/>
</dbReference>
<dbReference type="PROSITE" id="PS51819">
    <property type="entry name" value="VOC"/>
    <property type="match status" value="1"/>
</dbReference>
<accession>A0A0R0ECR4</accession>